<accession>A0A3L5TUR6</accession>
<dbReference type="EMBL" id="KV581848">
    <property type="protein sequence ID" value="OPL33698.1"/>
    <property type="molecule type" value="Genomic_DNA"/>
</dbReference>
<proteinExistence type="predicted"/>
<comment type="caution">
    <text evidence="1">The sequence shown here is derived from an EMBL/GenBank/DDBJ whole genome shotgun (WGS) entry which is preliminary data.</text>
</comment>
<name>A0A3L5TUR6_MYTGA</name>
<protein>
    <recommendedName>
        <fullName evidence="3">Cadherin domain-containing protein</fullName>
    </recommendedName>
</protein>
<reference evidence="1 2" key="1">
    <citation type="journal article" date="2016" name="PLoS ONE">
        <title>A First Insight into the Genome of the Filter-Feeder Mussel Mytilus galloprovincialis.</title>
        <authorList>
            <person name="Murgarella M."/>
            <person name="Puiu D."/>
            <person name="Novoa B."/>
            <person name="Figueras A."/>
            <person name="Posada D."/>
            <person name="Canchaya C."/>
        </authorList>
    </citation>
    <scope>NUCLEOTIDE SEQUENCE [LARGE SCALE GENOMIC DNA]</scope>
    <source>
        <tissue evidence="1">Muscle</tissue>
    </source>
</reference>
<sequence length="298" mass="33618">LKEDTSPVLFHDQKGKYVRIKFKFSPTALDLHTTTQFDVADSERIVIIQGDIIGWQFCSLVAFLPLIVSKHHLPDRPVTINISSEPVTIPDHLNVDSFVMTISILDPDYGDYIQDFKLDYQNEYFYFDTQQRSVHVKKALPHLVGHSNATLNFTCIVQDSCFNLANITITIISFNVPPAVTDLQDILILDPQQLSDNSSFHIFRVEDPSNDNVSCGLSKISPSTDRLTLEMDGNEAFLRVFNHSTSNTTLEYELEIYCDDGTDETIIKLIVHFRSKKNSESAELKIIYVAGSIGGLLL</sequence>
<gene>
    <name evidence="1" type="ORF">AM593_05546</name>
</gene>
<evidence type="ECO:0008006" key="3">
    <source>
        <dbReference type="Google" id="ProtNLM"/>
    </source>
</evidence>
<organism evidence="1 2">
    <name type="scientific">Mytilus galloprovincialis</name>
    <name type="common">Mediterranean mussel</name>
    <dbReference type="NCBI Taxonomy" id="29158"/>
    <lineage>
        <taxon>Eukaryota</taxon>
        <taxon>Metazoa</taxon>
        <taxon>Spiralia</taxon>
        <taxon>Lophotrochozoa</taxon>
        <taxon>Mollusca</taxon>
        <taxon>Bivalvia</taxon>
        <taxon>Autobranchia</taxon>
        <taxon>Pteriomorphia</taxon>
        <taxon>Mytilida</taxon>
        <taxon>Mytiloidea</taxon>
        <taxon>Mytilidae</taxon>
        <taxon>Mytilinae</taxon>
        <taxon>Mytilus</taxon>
    </lineage>
</organism>
<feature type="non-terminal residue" evidence="1">
    <location>
        <position position="1"/>
    </location>
</feature>
<keyword evidence="2" id="KW-1185">Reference proteome</keyword>
<evidence type="ECO:0000313" key="1">
    <source>
        <dbReference type="EMBL" id="OPL33698.1"/>
    </source>
</evidence>
<evidence type="ECO:0000313" key="2">
    <source>
        <dbReference type="Proteomes" id="UP000266721"/>
    </source>
</evidence>
<dbReference type="Proteomes" id="UP000266721">
    <property type="component" value="Unassembled WGS sequence"/>
</dbReference>
<dbReference type="AlphaFoldDB" id="A0A3L5TUR6"/>
<feature type="non-terminal residue" evidence="1">
    <location>
        <position position="298"/>
    </location>
</feature>